<gene>
    <name evidence="8" type="ORF">ASPBRDRAFT_134698</name>
</gene>
<evidence type="ECO:0000313" key="9">
    <source>
        <dbReference type="Proteomes" id="UP000184499"/>
    </source>
</evidence>
<dbReference type="EMBL" id="KV878692">
    <property type="protein sequence ID" value="OJJ67789.1"/>
    <property type="molecule type" value="Genomic_DNA"/>
</dbReference>
<evidence type="ECO:0000313" key="8">
    <source>
        <dbReference type="EMBL" id="OJJ67789.1"/>
    </source>
</evidence>
<keyword evidence="9" id="KW-1185">Reference proteome</keyword>
<dbReference type="SUPFAM" id="SSF55856">
    <property type="entry name" value="Cytochrome b5-like heme/steroid binding domain"/>
    <property type="match status" value="1"/>
</dbReference>
<evidence type="ECO:0000256" key="5">
    <source>
        <dbReference type="ARBA" id="ARBA00023004"/>
    </source>
</evidence>
<dbReference type="InterPro" id="IPR036400">
    <property type="entry name" value="Cyt_B5-like_heme/steroid_sf"/>
</dbReference>
<dbReference type="Pfam" id="PF00173">
    <property type="entry name" value="Cyt-b5"/>
    <property type="match status" value="1"/>
</dbReference>
<evidence type="ECO:0000256" key="1">
    <source>
        <dbReference type="ARBA" id="ARBA00004240"/>
    </source>
</evidence>
<keyword evidence="5" id="KW-0408">Iron</keyword>
<dbReference type="OrthoDB" id="547796at2759"/>
<dbReference type="Gene3D" id="3.10.120.10">
    <property type="entry name" value="Cytochrome b5-like heme/steroid binding domain"/>
    <property type="match status" value="1"/>
</dbReference>
<dbReference type="Proteomes" id="UP000184499">
    <property type="component" value="Unassembled WGS sequence"/>
</dbReference>
<protein>
    <recommendedName>
        <fullName evidence="7">Cytochrome b5 heme-binding domain-containing protein</fullName>
    </recommendedName>
</protein>
<keyword evidence="2" id="KW-0349">Heme</keyword>
<name>A0A1L9U805_ASPBC</name>
<dbReference type="AlphaFoldDB" id="A0A1L9U805"/>
<sequence>MSTITTISIAFLLSFVILVGKRVFYNATITHQPTPLAVPRLFCPTTLLNFNGADGKPVYIAVCGHVFDVTPCKHFYGSGGPYENFAGRDASRGLALQSFDKEVLTQDLKGPLDNLADINATQLANLESWEEYFSGKYTVVGWLVAEDH</sequence>
<dbReference type="InterPro" id="IPR050577">
    <property type="entry name" value="MAPR/NEUFC/NENF-like"/>
</dbReference>
<dbReference type="GeneID" id="93571125"/>
<dbReference type="FunFam" id="3.10.120.10:FF:000003">
    <property type="entry name" value="membrane-associated progesterone receptor component 1"/>
    <property type="match status" value="1"/>
</dbReference>
<evidence type="ECO:0000256" key="3">
    <source>
        <dbReference type="ARBA" id="ARBA00022723"/>
    </source>
</evidence>
<dbReference type="STRING" id="767769.A0A1L9U805"/>
<dbReference type="PANTHER" id="PTHR10281">
    <property type="entry name" value="MEMBRANE-ASSOCIATED PROGESTERONE RECEPTOR COMPONENT-RELATED"/>
    <property type="match status" value="1"/>
</dbReference>
<evidence type="ECO:0000256" key="2">
    <source>
        <dbReference type="ARBA" id="ARBA00022617"/>
    </source>
</evidence>
<dbReference type="GO" id="GO:0046872">
    <property type="term" value="F:metal ion binding"/>
    <property type="evidence" value="ECO:0007669"/>
    <property type="project" value="UniProtKB-KW"/>
</dbReference>
<evidence type="ECO:0000259" key="7">
    <source>
        <dbReference type="SMART" id="SM01117"/>
    </source>
</evidence>
<dbReference type="GO" id="GO:0016020">
    <property type="term" value="C:membrane"/>
    <property type="evidence" value="ECO:0007669"/>
    <property type="project" value="TreeGrafter"/>
</dbReference>
<dbReference type="InterPro" id="IPR001199">
    <property type="entry name" value="Cyt_B5-like_heme/steroid-bd"/>
</dbReference>
<comment type="similarity">
    <text evidence="6">Belongs to the cytochrome b5 family. MAPR subfamily.</text>
</comment>
<feature type="domain" description="Cytochrome b5 heme-binding" evidence="7">
    <location>
        <begin position="42"/>
        <end position="144"/>
    </location>
</feature>
<comment type="subcellular location">
    <subcellularLocation>
        <location evidence="1">Endoplasmic reticulum</location>
    </subcellularLocation>
</comment>
<evidence type="ECO:0000256" key="4">
    <source>
        <dbReference type="ARBA" id="ARBA00022824"/>
    </source>
</evidence>
<keyword evidence="4" id="KW-0256">Endoplasmic reticulum</keyword>
<dbReference type="SMART" id="SM01117">
    <property type="entry name" value="Cyt-b5"/>
    <property type="match status" value="1"/>
</dbReference>
<dbReference type="GO" id="GO:0020037">
    <property type="term" value="F:heme binding"/>
    <property type="evidence" value="ECO:0007669"/>
    <property type="project" value="UniProtKB-ARBA"/>
</dbReference>
<dbReference type="OMA" id="YNATITH"/>
<accession>A0A1L9U805</accession>
<organism evidence="8 9">
    <name type="scientific">Aspergillus brasiliensis (strain CBS 101740 / IMI 381727 / IBT 21946)</name>
    <dbReference type="NCBI Taxonomy" id="767769"/>
    <lineage>
        <taxon>Eukaryota</taxon>
        <taxon>Fungi</taxon>
        <taxon>Dikarya</taxon>
        <taxon>Ascomycota</taxon>
        <taxon>Pezizomycotina</taxon>
        <taxon>Eurotiomycetes</taxon>
        <taxon>Eurotiomycetidae</taxon>
        <taxon>Eurotiales</taxon>
        <taxon>Aspergillaceae</taxon>
        <taxon>Aspergillus</taxon>
        <taxon>Aspergillus subgen. Circumdati</taxon>
    </lineage>
</organism>
<dbReference type="VEuPathDB" id="FungiDB:ASPBRDRAFT_134698"/>
<reference evidence="9" key="1">
    <citation type="journal article" date="2017" name="Genome Biol.">
        <title>Comparative genomics reveals high biological diversity and specific adaptations in the industrially and medically important fungal genus Aspergillus.</title>
        <authorList>
            <person name="de Vries R.P."/>
            <person name="Riley R."/>
            <person name="Wiebenga A."/>
            <person name="Aguilar-Osorio G."/>
            <person name="Amillis S."/>
            <person name="Uchima C.A."/>
            <person name="Anderluh G."/>
            <person name="Asadollahi M."/>
            <person name="Askin M."/>
            <person name="Barry K."/>
            <person name="Battaglia E."/>
            <person name="Bayram O."/>
            <person name="Benocci T."/>
            <person name="Braus-Stromeyer S.A."/>
            <person name="Caldana C."/>
            <person name="Canovas D."/>
            <person name="Cerqueira G.C."/>
            <person name="Chen F."/>
            <person name="Chen W."/>
            <person name="Choi C."/>
            <person name="Clum A."/>
            <person name="Dos Santos R.A."/>
            <person name="Damasio A.R."/>
            <person name="Diallinas G."/>
            <person name="Emri T."/>
            <person name="Fekete E."/>
            <person name="Flipphi M."/>
            <person name="Freyberg S."/>
            <person name="Gallo A."/>
            <person name="Gournas C."/>
            <person name="Habgood R."/>
            <person name="Hainaut M."/>
            <person name="Harispe M.L."/>
            <person name="Henrissat B."/>
            <person name="Hilden K.S."/>
            <person name="Hope R."/>
            <person name="Hossain A."/>
            <person name="Karabika E."/>
            <person name="Karaffa L."/>
            <person name="Karanyi Z."/>
            <person name="Krasevec N."/>
            <person name="Kuo A."/>
            <person name="Kusch H."/>
            <person name="LaButti K."/>
            <person name="Lagendijk E.L."/>
            <person name="Lapidus A."/>
            <person name="Levasseur A."/>
            <person name="Lindquist E."/>
            <person name="Lipzen A."/>
            <person name="Logrieco A.F."/>
            <person name="MacCabe A."/>
            <person name="Maekelae M.R."/>
            <person name="Malavazi I."/>
            <person name="Melin P."/>
            <person name="Meyer V."/>
            <person name="Mielnichuk N."/>
            <person name="Miskei M."/>
            <person name="Molnar A.P."/>
            <person name="Mule G."/>
            <person name="Ngan C.Y."/>
            <person name="Orejas M."/>
            <person name="Orosz E."/>
            <person name="Ouedraogo J.P."/>
            <person name="Overkamp K.M."/>
            <person name="Park H.-S."/>
            <person name="Perrone G."/>
            <person name="Piumi F."/>
            <person name="Punt P.J."/>
            <person name="Ram A.F."/>
            <person name="Ramon A."/>
            <person name="Rauscher S."/>
            <person name="Record E."/>
            <person name="Riano-Pachon D.M."/>
            <person name="Robert V."/>
            <person name="Roehrig J."/>
            <person name="Ruller R."/>
            <person name="Salamov A."/>
            <person name="Salih N.S."/>
            <person name="Samson R.A."/>
            <person name="Sandor E."/>
            <person name="Sanguinetti M."/>
            <person name="Schuetze T."/>
            <person name="Sepcic K."/>
            <person name="Shelest E."/>
            <person name="Sherlock G."/>
            <person name="Sophianopoulou V."/>
            <person name="Squina F.M."/>
            <person name="Sun H."/>
            <person name="Susca A."/>
            <person name="Todd R.B."/>
            <person name="Tsang A."/>
            <person name="Unkles S.E."/>
            <person name="van de Wiele N."/>
            <person name="van Rossen-Uffink D."/>
            <person name="Oliveira J.V."/>
            <person name="Vesth T.C."/>
            <person name="Visser J."/>
            <person name="Yu J.-H."/>
            <person name="Zhou M."/>
            <person name="Andersen M.R."/>
            <person name="Archer D.B."/>
            <person name="Baker S.E."/>
            <person name="Benoit I."/>
            <person name="Brakhage A.A."/>
            <person name="Braus G.H."/>
            <person name="Fischer R."/>
            <person name="Frisvad J.C."/>
            <person name="Goldman G.H."/>
            <person name="Houbraken J."/>
            <person name="Oakley B."/>
            <person name="Pocsi I."/>
            <person name="Scazzocchio C."/>
            <person name="Seiboth B."/>
            <person name="vanKuyk P.A."/>
            <person name="Wortman J."/>
            <person name="Dyer P.S."/>
            <person name="Grigoriev I.V."/>
        </authorList>
    </citation>
    <scope>NUCLEOTIDE SEQUENCE [LARGE SCALE GENOMIC DNA]</scope>
    <source>
        <strain evidence="9">CBS 101740 / IMI 381727 / IBT 21946</strain>
    </source>
</reference>
<dbReference type="GO" id="GO:0005783">
    <property type="term" value="C:endoplasmic reticulum"/>
    <property type="evidence" value="ECO:0007669"/>
    <property type="project" value="UniProtKB-SubCell"/>
</dbReference>
<proteinExistence type="inferred from homology"/>
<evidence type="ECO:0000256" key="6">
    <source>
        <dbReference type="ARBA" id="ARBA00038357"/>
    </source>
</evidence>
<dbReference type="RefSeq" id="XP_067475038.1">
    <property type="nucleotide sequence ID" value="XM_067618637.1"/>
</dbReference>
<keyword evidence="3" id="KW-0479">Metal-binding</keyword>
<dbReference type="PANTHER" id="PTHR10281:SF72">
    <property type="entry name" value="NEUDESIN"/>
    <property type="match status" value="1"/>
</dbReference>